<organism evidence="4 6">
    <name type="scientific">Adineta ricciae</name>
    <name type="common">Rotifer</name>
    <dbReference type="NCBI Taxonomy" id="249248"/>
    <lineage>
        <taxon>Eukaryota</taxon>
        <taxon>Metazoa</taxon>
        <taxon>Spiralia</taxon>
        <taxon>Gnathifera</taxon>
        <taxon>Rotifera</taxon>
        <taxon>Eurotatoria</taxon>
        <taxon>Bdelloidea</taxon>
        <taxon>Adinetida</taxon>
        <taxon>Adinetidae</taxon>
        <taxon>Adineta</taxon>
    </lineage>
</organism>
<proteinExistence type="inferred from homology"/>
<keyword evidence="2" id="KW-0732">Signal</keyword>
<dbReference type="OrthoDB" id="309640at2759"/>
<comment type="caution">
    <text evidence="4">The sequence shown here is derived from an EMBL/GenBank/DDBJ whole genome shotgun (WGS) entry which is preliminary data.</text>
</comment>
<evidence type="ECO:0000313" key="5">
    <source>
        <dbReference type="Proteomes" id="UP000663828"/>
    </source>
</evidence>
<dbReference type="PANTHER" id="PTHR11803:SF39">
    <property type="entry name" value="2-IMINOBUTANOATE_2-IMINOPROPANOATE DEAMINASE"/>
    <property type="match status" value="1"/>
</dbReference>
<dbReference type="FunFam" id="3.30.1330.40:FF:000001">
    <property type="entry name" value="L-PSP family endoribonuclease"/>
    <property type="match status" value="1"/>
</dbReference>
<gene>
    <name evidence="4" type="ORF">EDS130_LOCUS24606</name>
    <name evidence="3" type="ORF">XAT740_LOCUS6676</name>
</gene>
<dbReference type="CDD" id="cd00448">
    <property type="entry name" value="YjgF_YER057c_UK114_family"/>
    <property type="match status" value="1"/>
</dbReference>
<comment type="similarity">
    <text evidence="1">Belongs to the RutC family.</text>
</comment>
<reference evidence="4" key="1">
    <citation type="submission" date="2021-02" db="EMBL/GenBank/DDBJ databases">
        <authorList>
            <person name="Nowell W R."/>
        </authorList>
    </citation>
    <scope>NUCLEOTIDE SEQUENCE</scope>
</reference>
<feature type="signal peptide" evidence="2">
    <location>
        <begin position="1"/>
        <end position="16"/>
    </location>
</feature>
<evidence type="ECO:0000313" key="6">
    <source>
        <dbReference type="Proteomes" id="UP000663852"/>
    </source>
</evidence>
<accession>A0A814VHB0</accession>
<protein>
    <submittedName>
        <fullName evidence="4">Uncharacterized protein</fullName>
    </submittedName>
</protein>
<evidence type="ECO:0000313" key="4">
    <source>
        <dbReference type="EMBL" id="CAF1187429.1"/>
    </source>
</evidence>
<sequence>MSKICILFICLFGILAQHRVAAAKLKSTGIVHKEKLDDYDVKKKVISTPDAPKPIGPYNQAVQINYILFLSGQIGINPATGQLVSDDVRNQTQQVFRNIQAVLNAAGADLRQVARCLVLLTDMNDFQAVNAIYASYFSSMEDYPARTTFAVKTLPANAKVEIECTAYTKKE</sequence>
<dbReference type="Gene3D" id="3.30.1330.40">
    <property type="entry name" value="RutC-like"/>
    <property type="match status" value="1"/>
</dbReference>
<dbReference type="InterPro" id="IPR006056">
    <property type="entry name" value="RidA"/>
</dbReference>
<dbReference type="EMBL" id="CAJNOR010000306">
    <property type="protein sequence ID" value="CAF0874684.1"/>
    <property type="molecule type" value="Genomic_DNA"/>
</dbReference>
<dbReference type="InterPro" id="IPR006175">
    <property type="entry name" value="YjgF/YER057c/UK114"/>
</dbReference>
<dbReference type="GO" id="GO:0005829">
    <property type="term" value="C:cytosol"/>
    <property type="evidence" value="ECO:0007669"/>
    <property type="project" value="TreeGrafter"/>
</dbReference>
<dbReference type="NCBIfam" id="TIGR00004">
    <property type="entry name" value="Rid family detoxifying hydrolase"/>
    <property type="match status" value="1"/>
</dbReference>
<dbReference type="Pfam" id="PF01042">
    <property type="entry name" value="Ribonuc_L-PSP"/>
    <property type="match status" value="1"/>
</dbReference>
<dbReference type="EMBL" id="CAJNOJ010000140">
    <property type="protein sequence ID" value="CAF1187429.1"/>
    <property type="molecule type" value="Genomic_DNA"/>
</dbReference>
<feature type="chain" id="PRO_5036226207" evidence="2">
    <location>
        <begin position="17"/>
        <end position="171"/>
    </location>
</feature>
<dbReference type="AlphaFoldDB" id="A0A814VHB0"/>
<evidence type="ECO:0000313" key="3">
    <source>
        <dbReference type="EMBL" id="CAF0874684.1"/>
    </source>
</evidence>
<keyword evidence="5" id="KW-1185">Reference proteome</keyword>
<evidence type="ECO:0000256" key="2">
    <source>
        <dbReference type="SAM" id="SignalP"/>
    </source>
</evidence>
<dbReference type="PANTHER" id="PTHR11803">
    <property type="entry name" value="2-IMINOBUTANOATE/2-IMINOPROPANOATE DEAMINASE RIDA"/>
    <property type="match status" value="1"/>
</dbReference>
<name>A0A814VHB0_ADIRI</name>
<evidence type="ECO:0000256" key="1">
    <source>
        <dbReference type="ARBA" id="ARBA00010552"/>
    </source>
</evidence>
<dbReference type="GO" id="GO:0019239">
    <property type="term" value="F:deaminase activity"/>
    <property type="evidence" value="ECO:0007669"/>
    <property type="project" value="TreeGrafter"/>
</dbReference>
<dbReference type="Proteomes" id="UP000663852">
    <property type="component" value="Unassembled WGS sequence"/>
</dbReference>
<dbReference type="SUPFAM" id="SSF55298">
    <property type="entry name" value="YjgF-like"/>
    <property type="match status" value="1"/>
</dbReference>
<dbReference type="InterPro" id="IPR035959">
    <property type="entry name" value="RutC-like_sf"/>
</dbReference>
<dbReference type="Proteomes" id="UP000663828">
    <property type="component" value="Unassembled WGS sequence"/>
</dbReference>